<dbReference type="Proteomes" id="UP000070282">
    <property type="component" value="Unassembled WGS sequence"/>
</dbReference>
<dbReference type="RefSeq" id="WP_061331924.1">
    <property type="nucleotide sequence ID" value="NZ_LOCO01000008.1"/>
</dbReference>
<evidence type="ECO:0000256" key="1">
    <source>
        <dbReference type="SAM" id="Phobius"/>
    </source>
</evidence>
<dbReference type="PATRIC" id="fig|1306954.6.peg.3842"/>
<sequence length="291" mass="34601">MKNSPLKCDFPETDLEQQLEKKLYRTHGTRLASPPALKVAGVSDSSEGMEVGVAYISERFMDIRTAFLTFRRGQLVVINLFMIIVLALGWVVSLFYSKALLGVLIAFGPVWAVIYLFETFFPLTLPVRMDRQEGFVYVGHRGTFYRIPWDELEVTFSYNWQYLGSGVVWERQYYAQLFMREKHYFCGKPPKMPLQRKRVYSGFKEEDMYRRWNFIVRYYNDGIFDGDADNLVMANYDTYRNYISSKSIGRRIFSYFVLIIFMPTMFWWKYTPFKYKWPKEVEEVFGKANNY</sequence>
<keyword evidence="1" id="KW-0812">Transmembrane</keyword>
<dbReference type="EMBL" id="LOCO01000008">
    <property type="protein sequence ID" value="KXO09919.1"/>
    <property type="molecule type" value="Genomic_DNA"/>
</dbReference>
<dbReference type="AlphaFoldDB" id="A0A137SBV6"/>
<organism evidence="2 3">
    <name type="scientific">Marinobacter excellens LAMA 842</name>
    <dbReference type="NCBI Taxonomy" id="1306954"/>
    <lineage>
        <taxon>Bacteria</taxon>
        <taxon>Pseudomonadati</taxon>
        <taxon>Pseudomonadota</taxon>
        <taxon>Gammaproteobacteria</taxon>
        <taxon>Pseudomonadales</taxon>
        <taxon>Marinobacteraceae</taxon>
        <taxon>Marinobacter</taxon>
    </lineage>
</organism>
<protein>
    <submittedName>
        <fullName evidence="2">Uncharacterized protein</fullName>
    </submittedName>
</protein>
<comment type="caution">
    <text evidence="2">The sequence shown here is derived from an EMBL/GenBank/DDBJ whole genome shotgun (WGS) entry which is preliminary data.</text>
</comment>
<name>A0A137SBV6_9GAMM</name>
<proteinExistence type="predicted"/>
<reference evidence="3" key="1">
    <citation type="submission" date="2015-12" db="EMBL/GenBank/DDBJ databases">
        <authorList>
            <person name="Lima A."/>
            <person name="Farahani Zayas N."/>
            <person name="Castro Da Silva M.A."/>
            <person name="Cabral A."/>
            <person name="Pessatti M.L."/>
        </authorList>
    </citation>
    <scope>NUCLEOTIDE SEQUENCE [LARGE SCALE GENOMIC DNA]</scope>
    <source>
        <strain evidence="3">LAMA 842</strain>
    </source>
</reference>
<keyword evidence="3" id="KW-1185">Reference proteome</keyword>
<accession>A0A137SBV6</accession>
<feature type="transmembrane region" description="Helical" evidence="1">
    <location>
        <begin position="252"/>
        <end position="270"/>
    </location>
</feature>
<gene>
    <name evidence="2" type="ORF">J122_1866</name>
</gene>
<keyword evidence="1" id="KW-1133">Transmembrane helix</keyword>
<keyword evidence="1" id="KW-0472">Membrane</keyword>
<feature type="transmembrane region" description="Helical" evidence="1">
    <location>
        <begin position="99"/>
        <end position="121"/>
    </location>
</feature>
<feature type="transmembrane region" description="Helical" evidence="1">
    <location>
        <begin position="75"/>
        <end position="93"/>
    </location>
</feature>
<evidence type="ECO:0000313" key="2">
    <source>
        <dbReference type="EMBL" id="KXO09919.1"/>
    </source>
</evidence>
<evidence type="ECO:0000313" key="3">
    <source>
        <dbReference type="Proteomes" id="UP000070282"/>
    </source>
</evidence>